<evidence type="ECO:0000313" key="2">
    <source>
        <dbReference type="Proteomes" id="UP000053258"/>
    </source>
</evidence>
<sequence length="45" mass="5091">INFLLLAHGHSCQEFKGICCSNISDHSESIYRQPATLQEQTKKIT</sequence>
<feature type="non-terminal residue" evidence="1">
    <location>
        <position position="45"/>
    </location>
</feature>
<gene>
    <name evidence="1" type="ORF">N305_06105</name>
</gene>
<dbReference type="Gene3D" id="1.10.287.210">
    <property type="match status" value="1"/>
</dbReference>
<name>A0A093QFT8_9PASS</name>
<accession>A0A093QFT8</accession>
<proteinExistence type="predicted"/>
<keyword evidence="2" id="KW-1185">Reference proteome</keyword>
<dbReference type="EMBL" id="KL693574">
    <property type="protein sequence ID" value="KFW87808.1"/>
    <property type="molecule type" value="Genomic_DNA"/>
</dbReference>
<dbReference type="AlphaFoldDB" id="A0A093QFT8"/>
<dbReference type="OrthoDB" id="9838443at2759"/>
<feature type="non-terminal residue" evidence="1">
    <location>
        <position position="1"/>
    </location>
</feature>
<dbReference type="Proteomes" id="UP000053258">
    <property type="component" value="Unassembled WGS sequence"/>
</dbReference>
<protein>
    <submittedName>
        <fullName evidence="1">Uncharacterized protein</fullName>
    </submittedName>
</protein>
<evidence type="ECO:0000313" key="1">
    <source>
        <dbReference type="EMBL" id="KFW87808.1"/>
    </source>
</evidence>
<reference evidence="1 2" key="1">
    <citation type="submission" date="2014-06" db="EMBL/GenBank/DDBJ databases">
        <title>Genome evolution of avian class.</title>
        <authorList>
            <person name="Zhang G."/>
            <person name="Li C."/>
        </authorList>
    </citation>
    <scope>NUCLEOTIDE SEQUENCE [LARGE SCALE GENOMIC DNA]</scope>
    <source>
        <strain evidence="1">BGI_N305</strain>
    </source>
</reference>
<dbReference type="SUPFAM" id="SSF58069">
    <property type="entry name" value="Virus ectodomain"/>
    <property type="match status" value="1"/>
</dbReference>
<organism evidence="1 2">
    <name type="scientific">Manacus vitellinus</name>
    <name type="common">golden-collared manakin</name>
    <dbReference type="NCBI Taxonomy" id="328815"/>
    <lineage>
        <taxon>Eukaryota</taxon>
        <taxon>Metazoa</taxon>
        <taxon>Chordata</taxon>
        <taxon>Craniata</taxon>
        <taxon>Vertebrata</taxon>
        <taxon>Euteleostomi</taxon>
        <taxon>Archelosauria</taxon>
        <taxon>Archosauria</taxon>
        <taxon>Dinosauria</taxon>
        <taxon>Saurischia</taxon>
        <taxon>Theropoda</taxon>
        <taxon>Coelurosauria</taxon>
        <taxon>Aves</taxon>
        <taxon>Neognathae</taxon>
        <taxon>Neoaves</taxon>
        <taxon>Telluraves</taxon>
        <taxon>Australaves</taxon>
        <taxon>Passeriformes</taxon>
        <taxon>Pipridae</taxon>
        <taxon>Manacus</taxon>
    </lineage>
</organism>